<dbReference type="SUPFAM" id="SSF143120">
    <property type="entry name" value="YefM-like"/>
    <property type="match status" value="1"/>
</dbReference>
<evidence type="ECO:0000313" key="4">
    <source>
        <dbReference type="Proteomes" id="UP000630936"/>
    </source>
</evidence>
<reference evidence="3" key="1">
    <citation type="journal article" date="2014" name="Int. J. Syst. Evol. Microbiol.">
        <title>Complete genome sequence of Corynebacterium casei LMG S-19264T (=DSM 44701T), isolated from a smear-ripened cheese.</title>
        <authorList>
            <consortium name="US DOE Joint Genome Institute (JGI-PGF)"/>
            <person name="Walter F."/>
            <person name="Albersmeier A."/>
            <person name="Kalinowski J."/>
            <person name="Ruckert C."/>
        </authorList>
    </citation>
    <scope>NUCLEOTIDE SEQUENCE</scope>
    <source>
        <strain evidence="3">JCM 4988</strain>
    </source>
</reference>
<comment type="caution">
    <text evidence="3">The sequence shown here is derived from an EMBL/GenBank/DDBJ whole genome shotgun (WGS) entry which is preliminary data.</text>
</comment>
<comment type="function">
    <text evidence="2">Antitoxin component of a type II toxin-antitoxin (TA) system.</text>
</comment>
<evidence type="ECO:0000313" key="3">
    <source>
        <dbReference type="EMBL" id="GGZ23427.1"/>
    </source>
</evidence>
<sequence length="56" mass="6231">MDLRKQLGQRVDAAHFAGEATVVERHGTPRAVLVSYEWWVQHGGEETEPTEPTEAG</sequence>
<protein>
    <recommendedName>
        <fullName evidence="2">Antitoxin</fullName>
    </recommendedName>
</protein>
<evidence type="ECO:0000256" key="2">
    <source>
        <dbReference type="RuleBase" id="RU362080"/>
    </source>
</evidence>
<dbReference type="AlphaFoldDB" id="A0A918PUR2"/>
<accession>A0A918PUR2</accession>
<dbReference type="Pfam" id="PF02604">
    <property type="entry name" value="PhdYeFM_antitox"/>
    <property type="match status" value="1"/>
</dbReference>
<evidence type="ECO:0000256" key="1">
    <source>
        <dbReference type="ARBA" id="ARBA00009981"/>
    </source>
</evidence>
<dbReference type="InterPro" id="IPR006442">
    <property type="entry name" value="Antitoxin_Phd/YefM"/>
</dbReference>
<dbReference type="Proteomes" id="UP000630936">
    <property type="component" value="Unassembled WGS sequence"/>
</dbReference>
<reference evidence="3" key="2">
    <citation type="submission" date="2020-09" db="EMBL/GenBank/DDBJ databases">
        <authorList>
            <person name="Sun Q."/>
            <person name="Ohkuma M."/>
        </authorList>
    </citation>
    <scope>NUCLEOTIDE SEQUENCE</scope>
    <source>
        <strain evidence="3">JCM 4988</strain>
    </source>
</reference>
<dbReference type="Gene3D" id="3.40.1620.10">
    <property type="entry name" value="YefM-like domain"/>
    <property type="match status" value="1"/>
</dbReference>
<keyword evidence="4" id="KW-1185">Reference proteome</keyword>
<name>A0A918PUR2_9ACTN</name>
<proteinExistence type="inferred from homology"/>
<comment type="similarity">
    <text evidence="1 2">Belongs to the phD/YefM antitoxin family.</text>
</comment>
<organism evidence="3 4">
    <name type="scientific">Streptomyces inusitatus</name>
    <dbReference type="NCBI Taxonomy" id="68221"/>
    <lineage>
        <taxon>Bacteria</taxon>
        <taxon>Bacillati</taxon>
        <taxon>Actinomycetota</taxon>
        <taxon>Actinomycetes</taxon>
        <taxon>Kitasatosporales</taxon>
        <taxon>Streptomycetaceae</taxon>
        <taxon>Streptomyces</taxon>
    </lineage>
</organism>
<dbReference type="EMBL" id="BMWG01000003">
    <property type="protein sequence ID" value="GGZ23427.1"/>
    <property type="molecule type" value="Genomic_DNA"/>
</dbReference>
<dbReference type="InterPro" id="IPR036165">
    <property type="entry name" value="YefM-like_sf"/>
</dbReference>
<gene>
    <name evidence="3" type="ORF">GCM10010387_15740</name>
</gene>